<dbReference type="EMBL" id="CAUYUJ010004162">
    <property type="protein sequence ID" value="CAK0808395.1"/>
    <property type="molecule type" value="Genomic_DNA"/>
</dbReference>
<keyword evidence="10" id="KW-0325">Glycoprotein</keyword>
<keyword evidence="9" id="KW-0472">Membrane</keyword>
<keyword evidence="6" id="KW-0735">Signal-anchor</keyword>
<evidence type="ECO:0000256" key="1">
    <source>
        <dbReference type="ARBA" id="ARBA00004323"/>
    </source>
</evidence>
<evidence type="ECO:0000256" key="3">
    <source>
        <dbReference type="ARBA" id="ARBA00022676"/>
    </source>
</evidence>
<dbReference type="Pfam" id="PF00777">
    <property type="entry name" value="Glyco_transf_29"/>
    <property type="match status" value="1"/>
</dbReference>
<evidence type="ECO:0000256" key="7">
    <source>
        <dbReference type="ARBA" id="ARBA00022989"/>
    </source>
</evidence>
<keyword evidence="8" id="KW-0333">Golgi apparatus</keyword>
<keyword evidence="3" id="KW-0328">Glycosyltransferase</keyword>
<evidence type="ECO:0000256" key="5">
    <source>
        <dbReference type="ARBA" id="ARBA00022692"/>
    </source>
</evidence>
<protein>
    <recommendedName>
        <fullName evidence="13">Alpha-1,6-mannosyl-glycoprotein 6-beta-N-acetylglucosaminyltransferase</fullName>
    </recommendedName>
</protein>
<keyword evidence="4" id="KW-0808">Transferase</keyword>
<evidence type="ECO:0000256" key="10">
    <source>
        <dbReference type="ARBA" id="ARBA00023180"/>
    </source>
</evidence>
<evidence type="ECO:0000256" key="4">
    <source>
        <dbReference type="ARBA" id="ARBA00022679"/>
    </source>
</evidence>
<accession>A0ABN9QQA3</accession>
<organism evidence="11 12">
    <name type="scientific">Prorocentrum cordatum</name>
    <dbReference type="NCBI Taxonomy" id="2364126"/>
    <lineage>
        <taxon>Eukaryota</taxon>
        <taxon>Sar</taxon>
        <taxon>Alveolata</taxon>
        <taxon>Dinophyceae</taxon>
        <taxon>Prorocentrales</taxon>
        <taxon>Prorocentraceae</taxon>
        <taxon>Prorocentrum</taxon>
    </lineage>
</organism>
<gene>
    <name evidence="11" type="ORF">PCOR1329_LOCUS14012</name>
</gene>
<keyword evidence="5" id="KW-0812">Transmembrane</keyword>
<keyword evidence="7" id="KW-1133">Transmembrane helix</keyword>
<sequence>MVGSGARAQIDAYDTVIRLNRMPSASVASDFGTKTDVFFMNHPASRFEAVEMLQREGMKPRRTSCRDMDNCKAAAILQRGDNHCSPQKMASQYWGWDHSMIGCVRPNVSLTAYGFKHLEGFQSSTGFQAFLAFLPLCQELDLFGFGGNAAADGHFEWSGHNLHEEHRIQDAVAAREWSRLEWSEHADRLRDAVAAKAWGAAGARGDDPWPWMQARAARVRKFR</sequence>
<dbReference type="Gene3D" id="3.90.1480.20">
    <property type="entry name" value="Glycosyl transferase family 29"/>
    <property type="match status" value="1"/>
</dbReference>
<comment type="similarity">
    <text evidence="2">Belongs to the glycosyltransferase 29 family.</text>
</comment>
<proteinExistence type="inferred from homology"/>
<evidence type="ECO:0000256" key="6">
    <source>
        <dbReference type="ARBA" id="ARBA00022968"/>
    </source>
</evidence>
<comment type="caution">
    <text evidence="11">The sequence shown here is derived from an EMBL/GenBank/DDBJ whole genome shotgun (WGS) entry which is preliminary data.</text>
</comment>
<dbReference type="InterPro" id="IPR001675">
    <property type="entry name" value="Glyco_trans_29"/>
</dbReference>
<evidence type="ECO:0000313" key="12">
    <source>
        <dbReference type="Proteomes" id="UP001189429"/>
    </source>
</evidence>
<evidence type="ECO:0000256" key="9">
    <source>
        <dbReference type="ARBA" id="ARBA00023136"/>
    </source>
</evidence>
<dbReference type="InterPro" id="IPR038578">
    <property type="entry name" value="GT29-like_sf"/>
</dbReference>
<reference evidence="11" key="1">
    <citation type="submission" date="2023-10" db="EMBL/GenBank/DDBJ databases">
        <authorList>
            <person name="Chen Y."/>
            <person name="Shah S."/>
            <person name="Dougan E. K."/>
            <person name="Thang M."/>
            <person name="Chan C."/>
        </authorList>
    </citation>
    <scope>NUCLEOTIDE SEQUENCE [LARGE SCALE GENOMIC DNA]</scope>
</reference>
<comment type="subcellular location">
    <subcellularLocation>
        <location evidence="1">Golgi apparatus membrane</location>
        <topology evidence="1">Single-pass type II membrane protein</topology>
    </subcellularLocation>
</comment>
<dbReference type="Proteomes" id="UP001189429">
    <property type="component" value="Unassembled WGS sequence"/>
</dbReference>
<evidence type="ECO:0000256" key="2">
    <source>
        <dbReference type="ARBA" id="ARBA00006003"/>
    </source>
</evidence>
<name>A0ABN9QQA3_9DINO</name>
<evidence type="ECO:0000256" key="8">
    <source>
        <dbReference type="ARBA" id="ARBA00023034"/>
    </source>
</evidence>
<keyword evidence="12" id="KW-1185">Reference proteome</keyword>
<evidence type="ECO:0008006" key="13">
    <source>
        <dbReference type="Google" id="ProtNLM"/>
    </source>
</evidence>
<evidence type="ECO:0000313" key="11">
    <source>
        <dbReference type="EMBL" id="CAK0808395.1"/>
    </source>
</evidence>